<evidence type="ECO:0000313" key="4">
    <source>
        <dbReference type="Proteomes" id="UP000230605"/>
    </source>
</evidence>
<evidence type="ECO:0000313" key="5">
    <source>
        <dbReference type="Proteomes" id="UP001302367"/>
    </source>
</evidence>
<dbReference type="EMBL" id="LKMD01000102">
    <property type="protein sequence ID" value="PIA97445.1"/>
    <property type="molecule type" value="Genomic_DNA"/>
</dbReference>
<dbReference type="AlphaFoldDB" id="A0A2G5HY23"/>
<protein>
    <submittedName>
        <fullName evidence="2">Uncharacterized protein</fullName>
    </submittedName>
</protein>
<dbReference type="EMBL" id="CP134185">
    <property type="protein sequence ID" value="WPA99241.1"/>
    <property type="molecule type" value="Genomic_DNA"/>
</dbReference>
<reference evidence="3 5" key="2">
    <citation type="submission" date="2023-09" db="EMBL/GenBank/DDBJ databases">
        <title>Complete-Gapless Cercospora beticola genome.</title>
        <authorList>
            <person name="Wyatt N.A."/>
            <person name="Spanner R.E."/>
            <person name="Bolton M.D."/>
        </authorList>
    </citation>
    <scope>NUCLEOTIDE SEQUENCE [LARGE SCALE GENOMIC DNA]</scope>
    <source>
        <strain evidence="3">Cb09-40</strain>
    </source>
</reference>
<feature type="chain" id="PRO_5013841700" evidence="1">
    <location>
        <begin position="21"/>
        <end position="121"/>
    </location>
</feature>
<proteinExistence type="predicted"/>
<accession>A0A2G5HY23</accession>
<gene>
    <name evidence="2" type="ORF">CB0940_06592</name>
    <name evidence="3" type="ORF">RHO25_003857</name>
</gene>
<evidence type="ECO:0000256" key="1">
    <source>
        <dbReference type="SAM" id="SignalP"/>
    </source>
</evidence>
<keyword evidence="1" id="KW-0732">Signal</keyword>
<keyword evidence="5" id="KW-1185">Reference proteome</keyword>
<dbReference type="OrthoDB" id="3641217at2759"/>
<name>A0A2G5HY23_CERBT</name>
<sequence length="121" mass="13064">MRVALCLLTVLALFWQGVFAFPVEGNPYNTENSIRSPVAGLPALGDHYADFSLRPNYSLQQRSIFSAVAKGAKAIVNKIKGKPKVPADEAKFMKAAKADIAKWRPHVEAQKLKNQAAGAGA</sequence>
<reference evidence="2 4" key="1">
    <citation type="submission" date="2015-10" db="EMBL/GenBank/DDBJ databases">
        <title>The cercosporin biosynthetic gene cluster was horizontally transferred to several fungal lineages and shown to be expanded in Cercospora beticola based on microsynteny with recipient genomes.</title>
        <authorList>
            <person name="De Jonge R."/>
            <person name="Ebert M.K."/>
            <person name="Suttle J.C."/>
            <person name="Jurick Ii W.M."/>
            <person name="Secor G.A."/>
            <person name="Thomma B.P."/>
            <person name="Van De Peer Y."/>
            <person name="Bolton M.D."/>
        </authorList>
    </citation>
    <scope>NUCLEOTIDE SEQUENCE [LARGE SCALE GENOMIC DNA]</scope>
    <source>
        <strain evidence="2 4">09-40</strain>
    </source>
</reference>
<dbReference type="Proteomes" id="UP001302367">
    <property type="component" value="Chromosome 2"/>
</dbReference>
<organism evidence="2 4">
    <name type="scientific">Cercospora beticola</name>
    <name type="common">Sugarbeet leaf spot fungus</name>
    <dbReference type="NCBI Taxonomy" id="122368"/>
    <lineage>
        <taxon>Eukaryota</taxon>
        <taxon>Fungi</taxon>
        <taxon>Dikarya</taxon>
        <taxon>Ascomycota</taxon>
        <taxon>Pezizomycotina</taxon>
        <taxon>Dothideomycetes</taxon>
        <taxon>Dothideomycetidae</taxon>
        <taxon>Mycosphaerellales</taxon>
        <taxon>Mycosphaerellaceae</taxon>
        <taxon>Cercospora</taxon>
    </lineage>
</organism>
<feature type="signal peptide" evidence="1">
    <location>
        <begin position="1"/>
        <end position="20"/>
    </location>
</feature>
<dbReference type="Proteomes" id="UP000230605">
    <property type="component" value="Chromosome 2"/>
</dbReference>
<evidence type="ECO:0000313" key="3">
    <source>
        <dbReference type="EMBL" id="WPA99241.1"/>
    </source>
</evidence>
<evidence type="ECO:0000313" key="2">
    <source>
        <dbReference type="EMBL" id="PIA97445.1"/>
    </source>
</evidence>